<dbReference type="AlphaFoldDB" id="A0A645ISG2"/>
<comment type="caution">
    <text evidence="1">The sequence shown here is derived from an EMBL/GenBank/DDBJ whole genome shotgun (WGS) entry which is preliminary data.</text>
</comment>
<dbReference type="PROSITE" id="PS50096">
    <property type="entry name" value="IQ"/>
    <property type="match status" value="1"/>
</dbReference>
<accession>A0A645ISG2</accession>
<protein>
    <submittedName>
        <fullName evidence="1">Uncharacterized protein</fullName>
    </submittedName>
</protein>
<dbReference type="EMBL" id="VSSQ01122125">
    <property type="protein sequence ID" value="MPN54167.1"/>
    <property type="molecule type" value="Genomic_DNA"/>
</dbReference>
<name>A0A645ISG2_9ZZZZ</name>
<gene>
    <name evidence="1" type="ORF">SDC9_201836</name>
</gene>
<sequence length="141" mass="16097">MVQWNGAEVTIEKVPVDVRQFKKRSLDVSLLANQEELLVEISKIANPEDLVSLSLEGNPPFQINEELLNVVLEPLFFYVEWNNQTQFFSEAYLQALSLEQTIRGHFVRRMQEKMKVAQDPGERALVEQALLKGLQALEGGK</sequence>
<proteinExistence type="predicted"/>
<organism evidence="1">
    <name type="scientific">bioreactor metagenome</name>
    <dbReference type="NCBI Taxonomy" id="1076179"/>
    <lineage>
        <taxon>unclassified sequences</taxon>
        <taxon>metagenomes</taxon>
        <taxon>ecological metagenomes</taxon>
    </lineage>
</organism>
<evidence type="ECO:0000313" key="1">
    <source>
        <dbReference type="EMBL" id="MPN54167.1"/>
    </source>
</evidence>
<reference evidence="1" key="1">
    <citation type="submission" date="2019-08" db="EMBL/GenBank/DDBJ databases">
        <authorList>
            <person name="Kucharzyk K."/>
            <person name="Murdoch R.W."/>
            <person name="Higgins S."/>
            <person name="Loffler F."/>
        </authorList>
    </citation>
    <scope>NUCLEOTIDE SEQUENCE</scope>
</reference>